<evidence type="ECO:0000313" key="6">
    <source>
        <dbReference type="EMBL" id="QGN66663.1"/>
    </source>
</evidence>
<feature type="domain" description="Nuclease associated modular" evidence="5">
    <location>
        <begin position="41"/>
        <end position="63"/>
    </location>
</feature>
<dbReference type="EMBL" id="MK527108">
    <property type="protein sequence ID" value="QGN66663.1"/>
    <property type="molecule type" value="Genomic_DNA"/>
</dbReference>
<dbReference type="GO" id="GO:0004519">
    <property type="term" value="F:endonuclease activity"/>
    <property type="evidence" value="ECO:0007669"/>
    <property type="project" value="UniProtKB-KW"/>
</dbReference>
<geneLocation type="mitochondrion" evidence="6"/>
<sequence>MNLLSPQYNILSKAGSSLGFQHSLETKAKFSTFRLGKIIDQETRDKISAAMSGENNHMFGKNRPQGAGSPAQKIEVLDCETNETTIYDSMGEAARALNIRVSSISGYFVRDPQKPFRNKYIFKKVFA</sequence>
<dbReference type="InterPro" id="IPR003611">
    <property type="entry name" value="NUMOD3"/>
</dbReference>
<dbReference type="InterPro" id="IPR010896">
    <property type="entry name" value="NUMOD1"/>
</dbReference>
<dbReference type="InterPro" id="IPR003647">
    <property type="entry name" value="Intron_nuc_1_rpt"/>
</dbReference>
<dbReference type="Pfam" id="PF07460">
    <property type="entry name" value="NUMOD3"/>
    <property type="match status" value="2"/>
</dbReference>
<name>A0A650AF62_9PEZI</name>
<keyword evidence="6" id="KW-0496">Mitochondrion</keyword>
<evidence type="ECO:0000259" key="5">
    <source>
        <dbReference type="Pfam" id="PF07460"/>
    </source>
</evidence>
<dbReference type="InterPro" id="IPR006350">
    <property type="entry name" value="Intron_endoG1"/>
</dbReference>
<keyword evidence="1" id="KW-0540">Nuclease</keyword>
<keyword evidence="2" id="KW-0255">Endonuclease</keyword>
<proteinExistence type="predicted"/>
<feature type="domain" description="Nuclease-associated modular DNA-binding 1" evidence="4">
    <location>
        <begin position="73"/>
        <end position="105"/>
    </location>
</feature>
<reference evidence="6" key="1">
    <citation type="submission" date="2019-02" db="EMBL/GenBank/DDBJ databases">
        <title>The largest mitochondrial genome of Morchella importuna (272.2 kb) among fungi reservoir of numerous mitochondrial ORFs, repeatitive sequences and nuclear genome horizontal transfer.</title>
        <authorList>
            <person name="Liu W."/>
            <person name="Bian Y."/>
        </authorList>
    </citation>
    <scope>NUCLEOTIDE SEQUENCE</scope>
</reference>
<dbReference type="SMART" id="SM00497">
    <property type="entry name" value="IENR1"/>
    <property type="match status" value="1"/>
</dbReference>
<dbReference type="GO" id="GO:0016787">
    <property type="term" value="F:hydrolase activity"/>
    <property type="evidence" value="ECO:0007669"/>
    <property type="project" value="UniProtKB-KW"/>
</dbReference>
<dbReference type="RefSeq" id="YP_009722261.1">
    <property type="nucleotide sequence ID" value="NC_045397.1"/>
</dbReference>
<feature type="domain" description="Nuclease associated modular" evidence="5">
    <location>
        <begin position="19"/>
        <end position="32"/>
    </location>
</feature>
<gene>
    <name evidence="6" type="primary">orf127</name>
</gene>
<evidence type="ECO:0000259" key="4">
    <source>
        <dbReference type="Pfam" id="PF07453"/>
    </source>
</evidence>
<dbReference type="AlphaFoldDB" id="A0A650AF62"/>
<dbReference type="GeneID" id="42905985"/>
<evidence type="ECO:0000256" key="1">
    <source>
        <dbReference type="ARBA" id="ARBA00022722"/>
    </source>
</evidence>
<protein>
    <recommendedName>
        <fullName evidence="7">GIY-YIG endonuclease</fullName>
    </recommendedName>
</protein>
<evidence type="ECO:0008006" key="7">
    <source>
        <dbReference type="Google" id="ProtNLM"/>
    </source>
</evidence>
<evidence type="ECO:0000256" key="2">
    <source>
        <dbReference type="ARBA" id="ARBA00022759"/>
    </source>
</evidence>
<dbReference type="Pfam" id="PF07453">
    <property type="entry name" value="NUMOD1"/>
    <property type="match status" value="1"/>
</dbReference>
<dbReference type="GO" id="GO:0003677">
    <property type="term" value="F:DNA binding"/>
    <property type="evidence" value="ECO:0007669"/>
    <property type="project" value="InterPro"/>
</dbReference>
<dbReference type="NCBIfam" id="TIGR01453">
    <property type="entry name" value="grpIintron_endo"/>
    <property type="match status" value="1"/>
</dbReference>
<keyword evidence="3" id="KW-0378">Hydrolase</keyword>
<accession>A0A650AF62</accession>
<organism evidence="6">
    <name type="scientific">Morchella importuna</name>
    <dbReference type="NCBI Taxonomy" id="1174673"/>
    <lineage>
        <taxon>Eukaryota</taxon>
        <taxon>Fungi</taxon>
        <taxon>Dikarya</taxon>
        <taxon>Ascomycota</taxon>
        <taxon>Pezizomycotina</taxon>
        <taxon>Pezizomycetes</taxon>
        <taxon>Pezizales</taxon>
        <taxon>Morchellaceae</taxon>
        <taxon>Morchella</taxon>
    </lineage>
</organism>
<dbReference type="SUPFAM" id="SSF64496">
    <property type="entry name" value="DNA-binding domain of intron-encoded endonucleases"/>
    <property type="match status" value="1"/>
</dbReference>
<evidence type="ECO:0000256" key="3">
    <source>
        <dbReference type="ARBA" id="ARBA00022801"/>
    </source>
</evidence>